<dbReference type="EMBL" id="JAACJL010000030">
    <property type="protein sequence ID" value="KAF4617463.1"/>
    <property type="molecule type" value="Genomic_DNA"/>
</dbReference>
<sequence>MPLCKDDLRKLTIPQLKKLCKEASVVGYSKLNKYAIIAKLLAKNHDTRGSVAAGENSTTASCVAAGDEALHDVTAAVGSTKLGTIEDTSGTAIPARQLTDGRVASLVHRQGQPEKTVECNNPTDSSSPLIPSKRAASDTTDMNANEDHKKKKPGPMSAVKTNMSVTLHAGIQTTSAAALRVESESLSSCELLSLPNEDLRVSICARPEGTDAAYLSPTGFKSTEAPPGDLSSTDNIPAVIWDLRKTPQQLQPSRIPRNVPHAVQDPPNRYKRLIPVDKQSHPRLSTVIPELNARTNHHSKSTNQMILYAQAVYLDFPTHKAIPLRPIGIPPSVSQRKHVPLLSVVLSGLSSEDLRTCALVSRAFRFSGVPIIPVYFPIVDTRTPACVAYAAAVHQLQRKYPGSRSHDVLSQYAHQTTNFWPYLNLRNEEAHRRRLVYEASFLHRAMQGICTIDDRLWTSPDNDKQITIAVRFLLTRLFFFVSVEHPIHQGGSEQLHSVLDAREIVKDEVWEITSCSHKPSKEVFYVLESTCEVIGRGADGTDIVADGHIREDWHMHINNAKENTPRRKTLMDCLQWSNYEEYTGGISKLWLKRVQVEGELGAMKLIVAKRYVMACVMGNSISGSWLSAAAMAHEFEGKTTTVPIFSPKRLKLNLYLPFHHHVESVHFSSRNGKALHPAVAVIQTPGREYYILKDNGMQIGCEEEGIAPVWMKLLPCTGSGCNIE</sequence>
<evidence type="ECO:0000313" key="3">
    <source>
        <dbReference type="Proteomes" id="UP000521872"/>
    </source>
</evidence>
<evidence type="ECO:0008006" key="4">
    <source>
        <dbReference type="Google" id="ProtNLM"/>
    </source>
</evidence>
<comment type="caution">
    <text evidence="2">The sequence shown here is derived from an EMBL/GenBank/DDBJ whole genome shotgun (WGS) entry which is preliminary data.</text>
</comment>
<name>A0A8H4QV81_9AGAR</name>
<keyword evidence="3" id="KW-1185">Reference proteome</keyword>
<dbReference type="Proteomes" id="UP000521872">
    <property type="component" value="Unassembled WGS sequence"/>
</dbReference>
<organism evidence="2 3">
    <name type="scientific">Agrocybe pediades</name>
    <dbReference type="NCBI Taxonomy" id="84607"/>
    <lineage>
        <taxon>Eukaryota</taxon>
        <taxon>Fungi</taxon>
        <taxon>Dikarya</taxon>
        <taxon>Basidiomycota</taxon>
        <taxon>Agaricomycotina</taxon>
        <taxon>Agaricomycetes</taxon>
        <taxon>Agaricomycetidae</taxon>
        <taxon>Agaricales</taxon>
        <taxon>Agaricineae</taxon>
        <taxon>Strophariaceae</taxon>
        <taxon>Agrocybe</taxon>
    </lineage>
</organism>
<dbReference type="AlphaFoldDB" id="A0A8H4QV81"/>
<accession>A0A8H4QV81</accession>
<protein>
    <recommendedName>
        <fullName evidence="4">Rho termination factor N-terminal domain-containing protein</fullName>
    </recommendedName>
</protein>
<proteinExistence type="predicted"/>
<reference evidence="2 3" key="1">
    <citation type="submission" date="2019-12" db="EMBL/GenBank/DDBJ databases">
        <authorList>
            <person name="Floudas D."/>
            <person name="Bentzer J."/>
            <person name="Ahren D."/>
            <person name="Johansson T."/>
            <person name="Persson P."/>
            <person name="Tunlid A."/>
        </authorList>
    </citation>
    <scope>NUCLEOTIDE SEQUENCE [LARGE SCALE GENOMIC DNA]</scope>
    <source>
        <strain evidence="2 3">CBS 102.39</strain>
    </source>
</reference>
<evidence type="ECO:0000256" key="1">
    <source>
        <dbReference type="SAM" id="MobiDB-lite"/>
    </source>
</evidence>
<gene>
    <name evidence="2" type="ORF">D9613_006092</name>
</gene>
<feature type="region of interest" description="Disordered" evidence="1">
    <location>
        <begin position="109"/>
        <end position="157"/>
    </location>
</feature>
<evidence type="ECO:0000313" key="2">
    <source>
        <dbReference type="EMBL" id="KAF4617463.1"/>
    </source>
</evidence>
<feature type="compositionally biased region" description="Polar residues" evidence="1">
    <location>
        <begin position="118"/>
        <end position="129"/>
    </location>
</feature>